<proteinExistence type="predicted"/>
<dbReference type="OMA" id="FVGCAML"/>
<evidence type="ECO:0000256" key="1">
    <source>
        <dbReference type="SAM" id="Phobius"/>
    </source>
</evidence>
<dbReference type="RefSeq" id="WP_013720020.1">
    <property type="nucleotide sequence ID" value="NZ_JBCEYP010000079.1"/>
</dbReference>
<keyword evidence="1" id="KW-0472">Membrane</keyword>
<sequence length="423" mass="44849">MIEFIDMTLAFCVALGFALGIISGLTPGLHLNNFASMLLAISPQLLLLGLTPFQMASIILAASISQTFFDAIPAIFLGAPDSETALSVLPGQRLMLEGRGIEAVRLSALGSAGSIAFALLLVYPLSWIISSYYDYLVKYVGVLLLAISLMMIKSERGPWIEGQGSLVHWKYKLIAGMLFLTSGVLGIFAFEHEDLLYSPLDLEPQVLLPLLSGIFGASSLILSLTTKVQIPKQTESKIKMPGPTIAKAVLSGGLGGSLVAWIPGVSPSVASIAARLGSPGTAEEFLVSIAGVNSANALFSLVALYVIDRPRSGAAAAIQQLLTLDQNIMAQMMIMAVIVVLASYLATIAAAQLAARSISSLNYPRLCIIVLVFLLAMTYAFTGIFGLFVFFLSTIVGLIAPVAGIHRIHAMGVLMLPLIVMYI</sequence>
<protein>
    <recommendedName>
        <fullName evidence="2">DUF112 domain-containing protein</fullName>
    </recommendedName>
</protein>
<feature type="transmembrane region" description="Helical" evidence="1">
    <location>
        <begin position="206"/>
        <end position="224"/>
    </location>
</feature>
<feature type="transmembrane region" description="Helical" evidence="1">
    <location>
        <begin position="34"/>
        <end position="53"/>
    </location>
</feature>
<gene>
    <name evidence="3" type="ORF">GX426_02470</name>
</gene>
<feature type="transmembrane region" description="Helical" evidence="1">
    <location>
        <begin position="404"/>
        <end position="422"/>
    </location>
</feature>
<comment type="caution">
    <text evidence="3">The sequence shown here is derived from an EMBL/GenBank/DDBJ whole genome shotgun (WGS) entry which is preliminary data.</text>
</comment>
<feature type="transmembrane region" description="Helical" evidence="1">
    <location>
        <begin position="363"/>
        <end position="392"/>
    </location>
</feature>
<name>A0A7K4AG45_METSH</name>
<keyword evidence="1" id="KW-1133">Transmembrane helix</keyword>
<evidence type="ECO:0000259" key="2">
    <source>
        <dbReference type="Pfam" id="PF01970"/>
    </source>
</evidence>
<dbReference type="Pfam" id="PF01970">
    <property type="entry name" value="TctA"/>
    <property type="match status" value="1"/>
</dbReference>
<organism evidence="3 4">
    <name type="scientific">Methanothrix soehngenii</name>
    <name type="common">Methanosaeta concilii</name>
    <dbReference type="NCBI Taxonomy" id="2223"/>
    <lineage>
        <taxon>Archaea</taxon>
        <taxon>Methanobacteriati</taxon>
        <taxon>Methanobacteriota</taxon>
        <taxon>Stenosarchaea group</taxon>
        <taxon>Methanomicrobia</taxon>
        <taxon>Methanotrichales</taxon>
        <taxon>Methanotrichaceae</taxon>
        <taxon>Methanothrix</taxon>
    </lineage>
</organism>
<dbReference type="PANTHER" id="PTHR42204">
    <property type="entry name" value="INTEGRAL MEMBRANE PROTEIN"/>
    <property type="match status" value="1"/>
</dbReference>
<accession>A0A7K4AG45</accession>
<keyword evidence="1" id="KW-0812">Transmembrane</keyword>
<feature type="domain" description="DUF112" evidence="2">
    <location>
        <begin position="12"/>
        <end position="411"/>
    </location>
</feature>
<feature type="transmembrane region" description="Helical" evidence="1">
    <location>
        <begin position="135"/>
        <end position="152"/>
    </location>
</feature>
<feature type="transmembrane region" description="Helical" evidence="1">
    <location>
        <begin position="328"/>
        <end position="351"/>
    </location>
</feature>
<dbReference type="AlphaFoldDB" id="A0A7K4AG45"/>
<evidence type="ECO:0000313" key="4">
    <source>
        <dbReference type="Proteomes" id="UP000544742"/>
    </source>
</evidence>
<evidence type="ECO:0000313" key="3">
    <source>
        <dbReference type="EMBL" id="NLJ21961.1"/>
    </source>
</evidence>
<feature type="transmembrane region" description="Helical" evidence="1">
    <location>
        <begin position="245"/>
        <end position="265"/>
    </location>
</feature>
<dbReference type="PANTHER" id="PTHR42204:SF1">
    <property type="entry name" value="INTEGRAL MEMBRANE PROTEIN"/>
    <property type="match status" value="1"/>
</dbReference>
<feature type="transmembrane region" description="Helical" evidence="1">
    <location>
        <begin position="173"/>
        <end position="190"/>
    </location>
</feature>
<feature type="transmembrane region" description="Helical" evidence="1">
    <location>
        <begin position="103"/>
        <end position="129"/>
    </location>
</feature>
<reference evidence="3 4" key="1">
    <citation type="journal article" date="2020" name="Biotechnol. Biofuels">
        <title>New insights from the biogas microbiome by comprehensive genome-resolved metagenomics of nearly 1600 species originating from multiple anaerobic digesters.</title>
        <authorList>
            <person name="Campanaro S."/>
            <person name="Treu L."/>
            <person name="Rodriguez-R L.M."/>
            <person name="Kovalovszki A."/>
            <person name="Ziels R.M."/>
            <person name="Maus I."/>
            <person name="Zhu X."/>
            <person name="Kougias P.G."/>
            <person name="Basile A."/>
            <person name="Luo G."/>
            <person name="Schluter A."/>
            <person name="Konstantinidis K.T."/>
            <person name="Angelidaki I."/>
        </authorList>
    </citation>
    <scope>NUCLEOTIDE SEQUENCE [LARGE SCALE GENOMIC DNA]</scope>
    <source>
        <strain evidence="3">AS27yjCOA_157</strain>
    </source>
</reference>
<dbReference type="InterPro" id="IPR002823">
    <property type="entry name" value="DUF112_TM"/>
</dbReference>
<dbReference type="EMBL" id="JAAYUN010000046">
    <property type="protein sequence ID" value="NLJ21961.1"/>
    <property type="molecule type" value="Genomic_DNA"/>
</dbReference>
<dbReference type="GeneID" id="10461945"/>
<dbReference type="Proteomes" id="UP000544742">
    <property type="component" value="Unassembled WGS sequence"/>
</dbReference>
<feature type="transmembrane region" description="Helical" evidence="1">
    <location>
        <begin position="285"/>
        <end position="307"/>
    </location>
</feature>